<dbReference type="Proteomes" id="UP000243975">
    <property type="component" value="Unassembled WGS sequence"/>
</dbReference>
<dbReference type="EMBL" id="LEKV01009133">
    <property type="protein sequence ID" value="KVF70327.1"/>
    <property type="molecule type" value="Genomic_DNA"/>
</dbReference>
<feature type="non-terminal residue" evidence="1">
    <location>
        <position position="82"/>
    </location>
</feature>
<evidence type="ECO:0000313" key="1">
    <source>
        <dbReference type="EMBL" id="KVF70327.1"/>
    </source>
</evidence>
<proteinExistence type="predicted"/>
<evidence type="ECO:0000313" key="2">
    <source>
        <dbReference type="Proteomes" id="UP000243975"/>
    </source>
</evidence>
<accession>A0A103L6U6</accession>
<protein>
    <submittedName>
        <fullName evidence="1">Uncharacterized protein</fullName>
    </submittedName>
</protein>
<sequence>QTNCKGLSSSSLPLVPSSEAHLRNFLPRNQTFDSKVSVSLTSLPLVLIVSLNHSSIIELIFAQSLVNRREHLLKDQIESVQK</sequence>
<dbReference type="Gramene" id="KVF70327">
    <property type="protein sequence ID" value="KVF70327"/>
    <property type="gene ID" value="Ccrd_026709"/>
</dbReference>
<comment type="caution">
    <text evidence="1">The sequence shown here is derived from an EMBL/GenBank/DDBJ whole genome shotgun (WGS) entry which is preliminary data.</text>
</comment>
<keyword evidence="2" id="KW-1185">Reference proteome</keyword>
<gene>
    <name evidence="1" type="ORF">Ccrd_026709</name>
</gene>
<dbReference type="AlphaFoldDB" id="A0A103L6U6"/>
<name>A0A103L6U6_CYNCS</name>
<reference evidence="1 2" key="1">
    <citation type="journal article" date="2016" name="Sci. Rep.">
        <title>The genome sequence of the outbreeding globe artichoke constructed de novo incorporating a phase-aware low-pass sequencing strategy of F1 progeny.</title>
        <authorList>
            <person name="Scaglione D."/>
            <person name="Reyes-Chin-Wo S."/>
            <person name="Acquadro A."/>
            <person name="Froenicke L."/>
            <person name="Portis E."/>
            <person name="Beitel C."/>
            <person name="Tirone M."/>
            <person name="Mauro R."/>
            <person name="Lo Monaco A."/>
            <person name="Mauromicale G."/>
            <person name="Faccioli P."/>
            <person name="Cattivelli L."/>
            <person name="Rieseberg L."/>
            <person name="Michelmore R."/>
            <person name="Lanteri S."/>
        </authorList>
    </citation>
    <scope>NUCLEOTIDE SEQUENCE [LARGE SCALE GENOMIC DNA]</scope>
    <source>
        <strain evidence="1">2C</strain>
    </source>
</reference>
<organism evidence="1 2">
    <name type="scientific">Cynara cardunculus var. scolymus</name>
    <name type="common">Globe artichoke</name>
    <name type="synonym">Cynara scolymus</name>
    <dbReference type="NCBI Taxonomy" id="59895"/>
    <lineage>
        <taxon>Eukaryota</taxon>
        <taxon>Viridiplantae</taxon>
        <taxon>Streptophyta</taxon>
        <taxon>Embryophyta</taxon>
        <taxon>Tracheophyta</taxon>
        <taxon>Spermatophyta</taxon>
        <taxon>Magnoliopsida</taxon>
        <taxon>eudicotyledons</taxon>
        <taxon>Gunneridae</taxon>
        <taxon>Pentapetalae</taxon>
        <taxon>asterids</taxon>
        <taxon>campanulids</taxon>
        <taxon>Asterales</taxon>
        <taxon>Asteraceae</taxon>
        <taxon>Carduoideae</taxon>
        <taxon>Cardueae</taxon>
        <taxon>Carduinae</taxon>
        <taxon>Cynara</taxon>
    </lineage>
</organism>